<sequence>MGFAIVAEPLLGVYKGHVGSGQLDPLPSPARLHAALLCAAAQGVRAVADGDGLQPCDADREALRWLEANPPDGIATPETLRNGGAATAYRKEGLVVKEGRSPLSEKLIGKPAVSGVAVAGRFAWTWDQAPPEPVAAALAELCPEVPYLGTSESPVRLVVAEAEPTHRLDREADLFTGKGLDLAVATTGRADALVAAHREALVAPPLKADAHRSSEKTVPPPLVTAGLDLGRYARPEPPPPPTPWASVLLLRVDQPIPPERRVRCAVAVHRTLIALVGDGAPAILTGVYEPGVPRPANRCAIQFLGPDAPHIGGTALALLLPREASDVDLTLIRMAVQRLRRVRVAAGPFNVEQPVEIPADRFWPEPSAGTERWWDTVPVAVPDSRPPRGGRWSLADAAALSVALVWRHEFTASGRGDARYRALAEAAAGRGVRVESAVRVMDGDAGRYVHKVHPDTVIQPYRAVLGLGDLAGPRTIAAIGQSRHLGGGLLVPRDLPSEIARRLAR</sequence>
<evidence type="ECO:0000313" key="2">
    <source>
        <dbReference type="Proteomes" id="UP001230908"/>
    </source>
</evidence>
<dbReference type="Proteomes" id="UP001230908">
    <property type="component" value="Unassembled WGS sequence"/>
</dbReference>
<proteinExistence type="predicted"/>
<dbReference type="InterPro" id="IPR019089">
    <property type="entry name" value="Cas_GSU0054"/>
</dbReference>
<gene>
    <name evidence="1" type="primary">csb2</name>
    <name evidence="1" type="ORF">RB614_42535</name>
</gene>
<organism evidence="1 2">
    <name type="scientific">Phytohabitans maris</name>
    <dbReference type="NCBI Taxonomy" id="3071409"/>
    <lineage>
        <taxon>Bacteria</taxon>
        <taxon>Bacillati</taxon>
        <taxon>Actinomycetota</taxon>
        <taxon>Actinomycetes</taxon>
        <taxon>Micromonosporales</taxon>
        <taxon>Micromonosporaceae</taxon>
    </lineage>
</organism>
<dbReference type="RefSeq" id="WP_308718410.1">
    <property type="nucleotide sequence ID" value="NZ_JAVHUY010000073.1"/>
</dbReference>
<name>A0ABU0ZW22_9ACTN</name>
<reference evidence="1 2" key="1">
    <citation type="submission" date="2023-08" db="EMBL/GenBank/DDBJ databases">
        <title>Phytohabitans sansha sp. nov., isolated from marine sediment.</title>
        <authorList>
            <person name="Zhao Y."/>
            <person name="Yi K."/>
        </authorList>
    </citation>
    <scope>NUCLEOTIDE SEQUENCE [LARGE SCALE GENOMIC DNA]</scope>
    <source>
        <strain evidence="1 2">ZYX-F-186</strain>
    </source>
</reference>
<comment type="caution">
    <text evidence="1">The sequence shown here is derived from an EMBL/GenBank/DDBJ whole genome shotgun (WGS) entry which is preliminary data.</text>
</comment>
<evidence type="ECO:0000313" key="1">
    <source>
        <dbReference type="EMBL" id="MDQ7911187.1"/>
    </source>
</evidence>
<protein>
    <submittedName>
        <fullName evidence="1">Type I-U CRISPR-associated protein Csb2</fullName>
    </submittedName>
</protein>
<dbReference type="NCBIfam" id="TIGR02165">
    <property type="entry name" value="cas5_6_GSU0054"/>
    <property type="match status" value="1"/>
</dbReference>
<keyword evidence="2" id="KW-1185">Reference proteome</keyword>
<dbReference type="EMBL" id="JAVHUY010000073">
    <property type="protein sequence ID" value="MDQ7911187.1"/>
    <property type="molecule type" value="Genomic_DNA"/>
</dbReference>
<accession>A0ABU0ZW22</accession>